<dbReference type="GO" id="GO:0016887">
    <property type="term" value="F:ATP hydrolysis activity"/>
    <property type="evidence" value="ECO:0007669"/>
    <property type="project" value="UniProtKB-UniRule"/>
</dbReference>
<dbReference type="Gene3D" id="1.20.58.760">
    <property type="entry name" value="Peptidase M41"/>
    <property type="match status" value="1"/>
</dbReference>
<evidence type="ECO:0000256" key="17">
    <source>
        <dbReference type="SAM" id="MobiDB-lite"/>
    </source>
</evidence>
<evidence type="ECO:0000256" key="15">
    <source>
        <dbReference type="HAMAP-Rule" id="MF_01458"/>
    </source>
</evidence>
<dbReference type="FunFam" id="1.10.8.60:FF:000001">
    <property type="entry name" value="ATP-dependent zinc metalloprotease FtsH"/>
    <property type="match status" value="1"/>
</dbReference>
<keyword evidence="10 15" id="KW-0067">ATP-binding</keyword>
<feature type="active site" evidence="15">
    <location>
        <position position="417"/>
    </location>
</feature>
<comment type="caution">
    <text evidence="15">Lacks conserved residue(s) required for the propagation of feature annotation.</text>
</comment>
<comment type="similarity">
    <text evidence="2 15">In the C-terminal section; belongs to the peptidase M41 family.</text>
</comment>
<keyword evidence="4 15" id="KW-0645">Protease</keyword>
<dbReference type="InterPro" id="IPR041569">
    <property type="entry name" value="AAA_lid_3"/>
</dbReference>
<dbReference type="InterPro" id="IPR000642">
    <property type="entry name" value="Peptidase_M41"/>
</dbReference>
<dbReference type="Pfam" id="PF00004">
    <property type="entry name" value="AAA"/>
    <property type="match status" value="1"/>
</dbReference>
<dbReference type="InterPro" id="IPR003960">
    <property type="entry name" value="ATPase_AAA_CS"/>
</dbReference>
<keyword evidence="13 15" id="KW-0472">Membrane</keyword>
<dbReference type="SUPFAM" id="SSF140990">
    <property type="entry name" value="FtsH protease domain-like"/>
    <property type="match status" value="1"/>
</dbReference>
<feature type="domain" description="AAA+ ATPase" evidence="18">
    <location>
        <begin position="186"/>
        <end position="325"/>
    </location>
</feature>
<evidence type="ECO:0000256" key="12">
    <source>
        <dbReference type="ARBA" id="ARBA00023049"/>
    </source>
</evidence>
<keyword evidence="3 15" id="KW-1003">Cell membrane</keyword>
<feature type="binding site" evidence="15">
    <location>
        <begin position="194"/>
        <end position="201"/>
    </location>
    <ligand>
        <name>ATP</name>
        <dbReference type="ChEBI" id="CHEBI:30616"/>
    </ligand>
</feature>
<dbReference type="PROSITE" id="PS00674">
    <property type="entry name" value="AAA"/>
    <property type="match status" value="1"/>
</dbReference>
<dbReference type="Pfam" id="PF06480">
    <property type="entry name" value="FtsH_ext"/>
    <property type="match status" value="1"/>
</dbReference>
<dbReference type="Pfam" id="PF01434">
    <property type="entry name" value="Peptidase_M41"/>
    <property type="match status" value="1"/>
</dbReference>
<evidence type="ECO:0000256" key="14">
    <source>
        <dbReference type="ARBA" id="ARBA00061570"/>
    </source>
</evidence>
<proteinExistence type="inferred from homology"/>
<evidence type="ECO:0000256" key="11">
    <source>
        <dbReference type="ARBA" id="ARBA00022989"/>
    </source>
</evidence>
<evidence type="ECO:0000256" key="13">
    <source>
        <dbReference type="ARBA" id="ARBA00023136"/>
    </source>
</evidence>
<evidence type="ECO:0000256" key="6">
    <source>
        <dbReference type="ARBA" id="ARBA00022723"/>
    </source>
</evidence>
<evidence type="ECO:0000313" key="19">
    <source>
        <dbReference type="EMBL" id="RLL71498.1"/>
    </source>
</evidence>
<keyword evidence="8 15" id="KW-0378">Hydrolase</keyword>
<dbReference type="InterPro" id="IPR037219">
    <property type="entry name" value="Peptidase_M41-like"/>
</dbReference>
<comment type="caution">
    <text evidence="19">The sequence shown here is derived from an EMBL/GenBank/DDBJ whole genome shotgun (WGS) entry which is preliminary data.</text>
</comment>
<dbReference type="GO" id="GO:0004222">
    <property type="term" value="F:metalloendopeptidase activity"/>
    <property type="evidence" value="ECO:0007669"/>
    <property type="project" value="InterPro"/>
</dbReference>
<dbReference type="SUPFAM" id="SSF52540">
    <property type="entry name" value="P-loop containing nucleoside triphosphate hydrolases"/>
    <property type="match status" value="1"/>
</dbReference>
<dbReference type="PANTHER" id="PTHR23076">
    <property type="entry name" value="METALLOPROTEASE M41 FTSH"/>
    <property type="match status" value="1"/>
</dbReference>
<evidence type="ECO:0000256" key="9">
    <source>
        <dbReference type="ARBA" id="ARBA00022833"/>
    </source>
</evidence>
<keyword evidence="7 15" id="KW-0547">Nucleotide-binding</keyword>
<dbReference type="GO" id="GO:0005524">
    <property type="term" value="F:ATP binding"/>
    <property type="evidence" value="ECO:0007669"/>
    <property type="project" value="UniProtKB-UniRule"/>
</dbReference>
<dbReference type="InterPro" id="IPR005936">
    <property type="entry name" value="FtsH"/>
</dbReference>
<evidence type="ECO:0000256" key="2">
    <source>
        <dbReference type="ARBA" id="ARBA00010044"/>
    </source>
</evidence>
<keyword evidence="20" id="KW-1185">Reference proteome</keyword>
<dbReference type="EC" id="3.4.24.-" evidence="15"/>
<evidence type="ECO:0000259" key="18">
    <source>
        <dbReference type="SMART" id="SM00382"/>
    </source>
</evidence>
<dbReference type="Gene3D" id="3.30.720.210">
    <property type="match status" value="1"/>
</dbReference>
<keyword evidence="9 15" id="KW-0862">Zinc</keyword>
<dbReference type="HAMAP" id="MF_01458">
    <property type="entry name" value="FtsH"/>
    <property type="match status" value="1"/>
</dbReference>
<feature type="transmembrane region" description="Helical" evidence="15">
    <location>
        <begin position="101"/>
        <end position="121"/>
    </location>
</feature>
<feature type="binding site" evidence="15">
    <location>
        <position position="420"/>
    </location>
    <ligand>
        <name>Zn(2+)</name>
        <dbReference type="ChEBI" id="CHEBI:29105"/>
        <note>catalytic</note>
    </ligand>
</feature>
<dbReference type="GO" id="GO:0006508">
    <property type="term" value="P:proteolysis"/>
    <property type="evidence" value="ECO:0007669"/>
    <property type="project" value="UniProtKB-KW"/>
</dbReference>
<dbReference type="PANTHER" id="PTHR23076:SF97">
    <property type="entry name" value="ATP-DEPENDENT ZINC METALLOPROTEASE YME1L1"/>
    <property type="match status" value="1"/>
</dbReference>
<evidence type="ECO:0000256" key="7">
    <source>
        <dbReference type="ARBA" id="ARBA00022741"/>
    </source>
</evidence>
<dbReference type="InterPro" id="IPR027417">
    <property type="entry name" value="P-loop_NTPase"/>
</dbReference>
<comment type="subcellular location">
    <subcellularLocation>
        <location evidence="15">Cell membrane</location>
        <topology evidence="15">Multi-pass membrane protein</topology>
        <orientation evidence="15">Cytoplasmic side</orientation>
    </subcellularLocation>
    <subcellularLocation>
        <location evidence="1">Membrane</location>
    </subcellularLocation>
</comment>
<comment type="function">
    <text evidence="15">Acts as a processive, ATP-dependent zinc metallopeptidase for both cytoplasmic and membrane proteins. Plays a role in the quality control of integral membrane proteins.</text>
</comment>
<comment type="subunit">
    <text evidence="15">Homohexamer.</text>
</comment>
<dbReference type="InterPro" id="IPR003959">
    <property type="entry name" value="ATPase_AAA_core"/>
</dbReference>
<organism evidence="19 20">
    <name type="scientific">Paenirhodobacter hankyongi</name>
    <dbReference type="NCBI Taxonomy" id="2294033"/>
    <lineage>
        <taxon>Bacteria</taxon>
        <taxon>Pseudomonadati</taxon>
        <taxon>Pseudomonadota</taxon>
        <taxon>Alphaproteobacteria</taxon>
        <taxon>Rhodobacterales</taxon>
        <taxon>Rhodobacter group</taxon>
        <taxon>Paenirhodobacter</taxon>
    </lineage>
</organism>
<dbReference type="GO" id="GO:0005886">
    <property type="term" value="C:plasma membrane"/>
    <property type="evidence" value="ECO:0007669"/>
    <property type="project" value="UniProtKB-SubCell"/>
</dbReference>
<feature type="region of interest" description="Disordered" evidence="17">
    <location>
        <begin position="596"/>
        <end position="631"/>
    </location>
</feature>
<keyword evidence="12 15" id="KW-0482">Metalloprotease</keyword>
<evidence type="ECO:0000256" key="10">
    <source>
        <dbReference type="ARBA" id="ARBA00022840"/>
    </source>
</evidence>
<comment type="cofactor">
    <cofactor evidence="15">
        <name>Zn(2+)</name>
        <dbReference type="ChEBI" id="CHEBI:29105"/>
    </cofactor>
    <text evidence="15">Binds 1 zinc ion per subunit.</text>
</comment>
<dbReference type="Proteomes" id="UP000279673">
    <property type="component" value="Unassembled WGS sequence"/>
</dbReference>
<dbReference type="EMBL" id="RCHI01000004">
    <property type="protein sequence ID" value="RLL71498.1"/>
    <property type="molecule type" value="Genomic_DNA"/>
</dbReference>
<dbReference type="InterPro" id="IPR003593">
    <property type="entry name" value="AAA+_ATPase"/>
</dbReference>
<dbReference type="FunFam" id="1.20.58.760:FF:000001">
    <property type="entry name" value="ATP-dependent zinc metalloprotease FtsH"/>
    <property type="match status" value="1"/>
</dbReference>
<accession>A0A421BT91</accession>
<evidence type="ECO:0000313" key="20">
    <source>
        <dbReference type="Proteomes" id="UP000279673"/>
    </source>
</evidence>
<name>A0A421BT91_9RHOB</name>
<feature type="binding site" evidence="15">
    <location>
        <position position="416"/>
    </location>
    <ligand>
        <name>Zn(2+)</name>
        <dbReference type="ChEBI" id="CHEBI:29105"/>
        <note>catalytic</note>
    </ligand>
</feature>
<protein>
    <recommendedName>
        <fullName evidence="15">ATP-dependent zinc metalloprotease FtsH</fullName>
        <ecNumber evidence="15">3.4.24.-</ecNumber>
    </recommendedName>
</protein>
<dbReference type="Pfam" id="PF17862">
    <property type="entry name" value="AAA_lid_3"/>
    <property type="match status" value="1"/>
</dbReference>
<dbReference type="GO" id="GO:0004176">
    <property type="term" value="F:ATP-dependent peptidase activity"/>
    <property type="evidence" value="ECO:0007669"/>
    <property type="project" value="InterPro"/>
</dbReference>
<dbReference type="InterPro" id="IPR011546">
    <property type="entry name" value="Pept_M41_FtsH_extracell"/>
</dbReference>
<dbReference type="GO" id="GO:0030163">
    <property type="term" value="P:protein catabolic process"/>
    <property type="evidence" value="ECO:0007669"/>
    <property type="project" value="UniProtKB-UniRule"/>
</dbReference>
<keyword evidence="5 15" id="KW-0812">Transmembrane</keyword>
<evidence type="ECO:0000256" key="5">
    <source>
        <dbReference type="ARBA" id="ARBA00022692"/>
    </source>
</evidence>
<dbReference type="RefSeq" id="WP_121532032.1">
    <property type="nucleotide sequence ID" value="NZ_RCHI01000004.1"/>
</dbReference>
<dbReference type="NCBIfam" id="TIGR01241">
    <property type="entry name" value="FtsH_fam"/>
    <property type="match status" value="1"/>
</dbReference>
<feature type="binding site" evidence="15">
    <location>
        <position position="494"/>
    </location>
    <ligand>
        <name>Zn(2+)</name>
        <dbReference type="ChEBI" id="CHEBI:29105"/>
        <note>catalytic</note>
    </ligand>
</feature>
<dbReference type="AlphaFoldDB" id="A0A421BT91"/>
<comment type="similarity">
    <text evidence="14 15">In the central section; belongs to the AAA ATPase family.</text>
</comment>
<sequence>MGNARNLAFWAVLFLLILALFNLFGDGQASMNARQVAYSEFMTAVDKGEVKSVQLDGEDVRYQIADGTTYSTVKPEADEIAEKLIDKGVQVNVIKQAQSGFMSLLGVWLPFIVMIGIWIFFMNRMQGGGKGGAMGFGKSKAKLLTEKQGRVTFDDVAGIDEAKEELEEIVEFLRNPQKFSRLGGKIPKGALLVGPPGTGKTLLARAIAGEAGVPFFTISGSDFVEMFVGVGASRVRDMFEQAKKNAPCIVFIDEIDAVGRARGVGIGGGNDEREQTLNQLLVEMDGFEANEGIIIIAATNRKDVLDPALLRPGRFDRQIHVPNPDIKGREKILTVHARKVPVGPDVDLRVIARGTPGFSGADLANLVNEAALMAARVGRRFVTMEDFEQAKDKVMMGVERRSMVLTPEQKEMTAYHEAGHAVVGMKLPKCDPVYKATIIPRGQALGMVVSLPEMDKLNYHKDEAKQKIAMTMAGKAAEILKWGEEHVSNGPAGDIMQASAIARAMVMRWGMSDKVGNIDYSEAHEGYQGNTGGFSVSTKTKELIEEEVRELIDAGYKEARRILMENQEDWERLAQGLLEYETLTGEEIRKVMAGEAIHGDDGNTPGGLPSVTSVPKTKPAKGPDAAPEPSA</sequence>
<keyword evidence="6 15" id="KW-0479">Metal-binding</keyword>
<keyword evidence="11 15" id="KW-1133">Transmembrane helix</keyword>
<dbReference type="Gene3D" id="1.10.8.60">
    <property type="match status" value="1"/>
</dbReference>
<dbReference type="Gene3D" id="3.40.50.300">
    <property type="entry name" value="P-loop containing nucleotide triphosphate hydrolases"/>
    <property type="match status" value="1"/>
</dbReference>
<dbReference type="CDD" id="cd19501">
    <property type="entry name" value="RecA-like_FtsH"/>
    <property type="match status" value="1"/>
</dbReference>
<evidence type="ECO:0000256" key="4">
    <source>
        <dbReference type="ARBA" id="ARBA00022670"/>
    </source>
</evidence>
<gene>
    <name evidence="15" type="primary">ftsH</name>
    <name evidence="19" type="ORF">DYS74_06425</name>
</gene>
<evidence type="ECO:0000256" key="3">
    <source>
        <dbReference type="ARBA" id="ARBA00022475"/>
    </source>
</evidence>
<dbReference type="SMART" id="SM00382">
    <property type="entry name" value="AAA"/>
    <property type="match status" value="1"/>
</dbReference>
<evidence type="ECO:0000256" key="1">
    <source>
        <dbReference type="ARBA" id="ARBA00004370"/>
    </source>
</evidence>
<evidence type="ECO:0000256" key="8">
    <source>
        <dbReference type="ARBA" id="ARBA00022801"/>
    </source>
</evidence>
<evidence type="ECO:0000256" key="16">
    <source>
        <dbReference type="RuleBase" id="RU003651"/>
    </source>
</evidence>
<dbReference type="GO" id="GO:0008270">
    <property type="term" value="F:zinc ion binding"/>
    <property type="evidence" value="ECO:0007669"/>
    <property type="project" value="UniProtKB-UniRule"/>
</dbReference>
<reference evidence="19 20" key="1">
    <citation type="submission" date="2018-10" db="EMBL/GenBank/DDBJ databases">
        <title>Rhodobacter sp . BO-81.</title>
        <authorList>
            <person name="Im W.T."/>
        </authorList>
    </citation>
    <scope>NUCLEOTIDE SEQUENCE [LARGE SCALE GENOMIC DNA]</scope>
    <source>
        <strain evidence="19 20">BO-81</strain>
    </source>
</reference>
<dbReference type="FunFam" id="3.40.50.300:FF:000001">
    <property type="entry name" value="ATP-dependent zinc metalloprotease FtsH"/>
    <property type="match status" value="1"/>
</dbReference>
<comment type="similarity">
    <text evidence="16">Belongs to the AAA ATPase family.</text>
</comment>